<name>A0ABS7AKE7_9CLOT</name>
<evidence type="ECO:0000313" key="2">
    <source>
        <dbReference type="Proteomes" id="UP001519921"/>
    </source>
</evidence>
<dbReference type="CDD" id="cd15786">
    <property type="entry name" value="CPF_1278_like"/>
    <property type="match status" value="1"/>
</dbReference>
<accession>A0ABS7AKE7</accession>
<evidence type="ECO:0000313" key="1">
    <source>
        <dbReference type="EMBL" id="MBW6409124.1"/>
    </source>
</evidence>
<organism evidence="1 2">
    <name type="scientific">Clostridium weizhouense</name>
    <dbReference type="NCBI Taxonomy" id="2859781"/>
    <lineage>
        <taxon>Bacteria</taxon>
        <taxon>Bacillati</taxon>
        <taxon>Bacillota</taxon>
        <taxon>Clostridia</taxon>
        <taxon>Eubacteriales</taxon>
        <taxon>Clostridiaceae</taxon>
        <taxon>Clostridium</taxon>
    </lineage>
</organism>
<comment type="caution">
    <text evidence="1">The sequence shown here is derived from an EMBL/GenBank/DDBJ whole genome shotgun (WGS) entry which is preliminary data.</text>
</comment>
<dbReference type="EMBL" id="JAHXPT010000002">
    <property type="protein sequence ID" value="MBW6409124.1"/>
    <property type="molecule type" value="Genomic_DNA"/>
</dbReference>
<gene>
    <name evidence="1" type="ORF">KYD98_03390</name>
</gene>
<dbReference type="InterPro" id="IPR032619">
    <property type="entry name" value="DUF4883"/>
</dbReference>
<dbReference type="Proteomes" id="UP001519921">
    <property type="component" value="Unassembled WGS sequence"/>
</dbReference>
<dbReference type="PROSITE" id="PS51257">
    <property type="entry name" value="PROKAR_LIPOPROTEIN"/>
    <property type="match status" value="1"/>
</dbReference>
<dbReference type="RefSeq" id="WP_219778176.1">
    <property type="nucleotide sequence ID" value="NZ_JAHXPT010000002.1"/>
</dbReference>
<reference evidence="1 2" key="1">
    <citation type="submission" date="2021-07" db="EMBL/GenBank/DDBJ databases">
        <title>Clostridium weizhouense sp. nov., an anaerobic bacterium isolated from activated sludge of Petroleum wastewater.</title>
        <authorList>
            <person name="Li Q."/>
        </authorList>
    </citation>
    <scope>NUCLEOTIDE SEQUENCE [LARGE SCALE GENOMIC DNA]</scope>
    <source>
        <strain evidence="1 2">YB-6</strain>
    </source>
</reference>
<dbReference type="Gene3D" id="3.30.1490.410">
    <property type="entry name" value="Uncharacterised protein PF16224, DUF4883"/>
    <property type="match status" value="1"/>
</dbReference>
<proteinExistence type="predicted"/>
<sequence>MRKLRLSLLIILISILLSGCDLFGPKYINFSEKPNNHYYTDQLHKKILSNENFSLYVFDKNLYKEIKVTNDEEISIIENFINSLIDNNYLNESEILNTTESFKIKIVFKDETFLIKVFNPSVITLSPWDGKFKEDIVSMDGLPIGYNLYDFCTHIASRPIEQESN</sequence>
<protein>
    <submittedName>
        <fullName evidence="1">DUF4883 family protein</fullName>
    </submittedName>
</protein>
<dbReference type="Pfam" id="PF16224">
    <property type="entry name" value="DUF4883"/>
    <property type="match status" value="1"/>
</dbReference>
<keyword evidence="2" id="KW-1185">Reference proteome</keyword>